<comment type="caution">
    <text evidence="1">The sequence shown here is derived from an EMBL/GenBank/DDBJ whole genome shotgun (WGS) entry which is preliminary data.</text>
</comment>
<evidence type="ECO:0000313" key="1">
    <source>
        <dbReference type="EMBL" id="MDP5138372.1"/>
    </source>
</evidence>
<evidence type="ECO:0008006" key="3">
    <source>
        <dbReference type="Google" id="ProtNLM"/>
    </source>
</evidence>
<protein>
    <recommendedName>
        <fullName evidence="3">Lipoprotein</fullName>
    </recommendedName>
</protein>
<keyword evidence="2" id="KW-1185">Reference proteome</keyword>
<reference evidence="1 2" key="1">
    <citation type="submission" date="2022-11" db="EMBL/GenBank/DDBJ databases">
        <title>Viruses from the air-sea interface of a natural surface slick.</title>
        <authorList>
            <person name="Rahlff J."/>
            <person name="Holmfeldt K."/>
        </authorList>
    </citation>
    <scope>NUCLEOTIDE SEQUENCE [LARGE SCALE GENOMIC DNA]</scope>
    <source>
        <strain evidence="1 2">SMS4</strain>
    </source>
</reference>
<gene>
    <name evidence="1" type="ORF">ORJ04_20700</name>
</gene>
<sequence>MLCFISIRFFRIFTIFVFMAIVLSSCTLTEKGLTGVALLGSAPSNEIEQIFYLGVFDPQEQIPQTIYRIRIHGQASALNKMKFGSGWVKAELVDSLTSQQEIVAQASTLKGDNSPVFNEMLRNDVQRKLIAFGPEGFRVSPKNHRLVVVMGSSPAAFFSAVDQVTGQKARMQNTTISQELVRYLFDSLTDMQAQRKELDRISPKATGG</sequence>
<dbReference type="EMBL" id="JAPJDZ010000144">
    <property type="protein sequence ID" value="MDP5138372.1"/>
    <property type="molecule type" value="Genomic_DNA"/>
</dbReference>
<proteinExistence type="predicted"/>
<dbReference type="RefSeq" id="WP_305977510.1">
    <property type="nucleotide sequence ID" value="NZ_JAPJDY010000002.1"/>
</dbReference>
<name>A0ABT9I4N5_9GAMM</name>
<organism evidence="1 2">
    <name type="scientific">Rheinheimera baltica</name>
    <dbReference type="NCBI Taxonomy" id="67576"/>
    <lineage>
        <taxon>Bacteria</taxon>
        <taxon>Pseudomonadati</taxon>
        <taxon>Pseudomonadota</taxon>
        <taxon>Gammaproteobacteria</taxon>
        <taxon>Chromatiales</taxon>
        <taxon>Chromatiaceae</taxon>
        <taxon>Rheinheimera</taxon>
    </lineage>
</organism>
<dbReference type="Proteomes" id="UP001231109">
    <property type="component" value="Unassembled WGS sequence"/>
</dbReference>
<accession>A0ABT9I4N5</accession>
<evidence type="ECO:0000313" key="2">
    <source>
        <dbReference type="Proteomes" id="UP001231109"/>
    </source>
</evidence>